<dbReference type="GO" id="GO:0000976">
    <property type="term" value="F:transcription cis-regulatory region binding"/>
    <property type="evidence" value="ECO:0007669"/>
    <property type="project" value="TreeGrafter"/>
</dbReference>
<dbReference type="Gene3D" id="1.10.357.10">
    <property type="entry name" value="Tetracycline Repressor, domain 2"/>
    <property type="match status" value="1"/>
</dbReference>
<dbReference type="PROSITE" id="PS50977">
    <property type="entry name" value="HTH_TETR_2"/>
    <property type="match status" value="1"/>
</dbReference>
<evidence type="ECO:0000256" key="1">
    <source>
        <dbReference type="ARBA" id="ARBA00023125"/>
    </source>
</evidence>
<feature type="non-terminal residue" evidence="4">
    <location>
        <position position="55"/>
    </location>
</feature>
<evidence type="ECO:0000259" key="3">
    <source>
        <dbReference type="PROSITE" id="PS50977"/>
    </source>
</evidence>
<comment type="caution">
    <text evidence="4">The sequence shown here is derived from an EMBL/GenBank/DDBJ whole genome shotgun (WGS) entry which is preliminary data.</text>
</comment>
<sequence length="55" mass="6234">MQTVEKREEILRAALEVISTHGFHGAPMSMIAEQAQVAMGTIYRFFPSKECLIHE</sequence>
<dbReference type="PANTHER" id="PTHR30055">
    <property type="entry name" value="HTH-TYPE TRANSCRIPTIONAL REGULATOR RUTR"/>
    <property type="match status" value="1"/>
</dbReference>
<gene>
    <name evidence="4" type="ORF">ENN94_00780</name>
</gene>
<dbReference type="AlphaFoldDB" id="A0A831LQX2"/>
<feature type="domain" description="HTH tetR-type" evidence="3">
    <location>
        <begin position="4"/>
        <end position="55"/>
    </location>
</feature>
<dbReference type="Pfam" id="PF00440">
    <property type="entry name" value="TetR_N"/>
    <property type="match status" value="1"/>
</dbReference>
<dbReference type="InterPro" id="IPR009057">
    <property type="entry name" value="Homeodomain-like_sf"/>
</dbReference>
<dbReference type="InterPro" id="IPR050109">
    <property type="entry name" value="HTH-type_TetR-like_transc_reg"/>
</dbReference>
<evidence type="ECO:0000313" key="4">
    <source>
        <dbReference type="EMBL" id="HDR46215.1"/>
    </source>
</evidence>
<evidence type="ECO:0000256" key="2">
    <source>
        <dbReference type="PROSITE-ProRule" id="PRU00335"/>
    </source>
</evidence>
<dbReference type="GO" id="GO:0003700">
    <property type="term" value="F:DNA-binding transcription factor activity"/>
    <property type="evidence" value="ECO:0007669"/>
    <property type="project" value="TreeGrafter"/>
</dbReference>
<accession>A0A831LQX2</accession>
<dbReference type="EMBL" id="DSDO01000053">
    <property type="protein sequence ID" value="HDR46215.1"/>
    <property type="molecule type" value="Genomic_DNA"/>
</dbReference>
<dbReference type="PANTHER" id="PTHR30055:SF207">
    <property type="entry name" value="HTH-TYPE TRANSCRIPTIONAL REPRESSOR FATR"/>
    <property type="match status" value="1"/>
</dbReference>
<reference evidence="4" key="1">
    <citation type="journal article" date="2020" name="mSystems">
        <title>Genome- and Community-Level Interaction Insights into Carbon Utilization and Element Cycling Functions of Hydrothermarchaeota in Hydrothermal Sediment.</title>
        <authorList>
            <person name="Zhou Z."/>
            <person name="Liu Y."/>
            <person name="Xu W."/>
            <person name="Pan J."/>
            <person name="Luo Z.H."/>
            <person name="Li M."/>
        </authorList>
    </citation>
    <scope>NUCLEOTIDE SEQUENCE [LARGE SCALE GENOMIC DNA]</scope>
    <source>
        <strain evidence="4">SpSt-1220</strain>
    </source>
</reference>
<dbReference type="Proteomes" id="UP000886162">
    <property type="component" value="Unassembled WGS sequence"/>
</dbReference>
<proteinExistence type="predicted"/>
<dbReference type="SUPFAM" id="SSF46689">
    <property type="entry name" value="Homeodomain-like"/>
    <property type="match status" value="1"/>
</dbReference>
<keyword evidence="1 2" id="KW-0238">DNA-binding</keyword>
<dbReference type="PRINTS" id="PR00455">
    <property type="entry name" value="HTHTETR"/>
</dbReference>
<organism evidence="4">
    <name type="scientific">Geoalkalibacter subterraneus</name>
    <dbReference type="NCBI Taxonomy" id="483547"/>
    <lineage>
        <taxon>Bacteria</taxon>
        <taxon>Pseudomonadati</taxon>
        <taxon>Thermodesulfobacteriota</taxon>
        <taxon>Desulfuromonadia</taxon>
        <taxon>Desulfuromonadales</taxon>
        <taxon>Geoalkalibacteraceae</taxon>
        <taxon>Geoalkalibacter</taxon>
    </lineage>
</organism>
<feature type="DNA-binding region" description="H-T-H motif" evidence="2">
    <location>
        <begin position="27"/>
        <end position="46"/>
    </location>
</feature>
<protein>
    <submittedName>
        <fullName evidence="4">TetR/AcrR family transcriptional regulator</fullName>
    </submittedName>
</protein>
<name>A0A831LQX2_9BACT</name>
<dbReference type="InterPro" id="IPR001647">
    <property type="entry name" value="HTH_TetR"/>
</dbReference>